<sequence>MRAAPYAPYRSGPPRFQVALAPIALDDWLQPDIEAATLDARRHWLNRPETCYRRDANAAQSETEAARLVMGASGSPPPHRKLCLIDAARQVSDDLVVLDRVDEVWTVTSLILTSPTFFSVDQAFGAGLGVLHGPVPGGDKLSHRIARIFDHLQPDTVLERFNWTLQPGADRFTPDSAPLIERAKCAGPADAARLLHLRVERQTIRRLPDSGGVLFTIRVSIDPVAAIASSDRAALASAWRGISEQGHRYKRWDAIDPLANTLFAEWGV</sequence>
<evidence type="ECO:0000313" key="1">
    <source>
        <dbReference type="EMBL" id="TGY92338.1"/>
    </source>
</evidence>
<dbReference type="RefSeq" id="WP_135945472.1">
    <property type="nucleotide sequence ID" value="NZ_BMEI01000003.1"/>
</dbReference>
<keyword evidence="2" id="KW-1185">Reference proteome</keyword>
<reference evidence="1 2" key="1">
    <citation type="journal article" date="2013" name="Int. J. Syst. Evol. Microbiol.">
        <title>Marinicauda pacifica gen. nov., sp. nov., a prosthecate alphaproteobacterium of the family Hyphomonadaceae isolated from deep seawater.</title>
        <authorList>
            <person name="Zhang X.Y."/>
            <person name="Li G.W."/>
            <person name="Wang C.S."/>
            <person name="Zhang Y.J."/>
            <person name="Xu X.W."/>
            <person name="Li H."/>
            <person name="Liu A."/>
            <person name="Liu C."/>
            <person name="Xie B.B."/>
            <person name="Qin Q.L."/>
            <person name="Xu Z."/>
            <person name="Chen X.L."/>
            <person name="Zhou B.C."/>
            <person name="Zhang Y.Z."/>
        </authorList>
    </citation>
    <scope>NUCLEOTIDE SEQUENCE [LARGE SCALE GENOMIC DNA]</scope>
    <source>
        <strain evidence="1 2">P-1 km-3</strain>
    </source>
</reference>
<dbReference type="Proteomes" id="UP000305451">
    <property type="component" value="Unassembled WGS sequence"/>
</dbReference>
<dbReference type="AlphaFoldDB" id="A0A4S2H9P5"/>
<gene>
    <name evidence="1" type="ORF">E5162_11875</name>
</gene>
<accession>A0A4S2H9P5</accession>
<dbReference type="InterPro" id="IPR021848">
    <property type="entry name" value="HODM_asu-like"/>
</dbReference>
<evidence type="ECO:0000313" key="2">
    <source>
        <dbReference type="Proteomes" id="UP000305451"/>
    </source>
</evidence>
<dbReference type="Pfam" id="PF11927">
    <property type="entry name" value="HODM_asu-like"/>
    <property type="match status" value="1"/>
</dbReference>
<organism evidence="1 2">
    <name type="scientific">Marinicauda pacifica</name>
    <dbReference type="NCBI Taxonomy" id="1133559"/>
    <lineage>
        <taxon>Bacteria</taxon>
        <taxon>Pseudomonadati</taxon>
        <taxon>Pseudomonadota</taxon>
        <taxon>Alphaproteobacteria</taxon>
        <taxon>Maricaulales</taxon>
        <taxon>Maricaulaceae</taxon>
        <taxon>Marinicauda</taxon>
    </lineage>
</organism>
<name>A0A4S2H9P5_9PROT</name>
<proteinExistence type="predicted"/>
<protein>
    <submittedName>
        <fullName evidence="1">DUF3445 domain-containing protein</fullName>
    </submittedName>
</protein>
<comment type="caution">
    <text evidence="1">The sequence shown here is derived from an EMBL/GenBank/DDBJ whole genome shotgun (WGS) entry which is preliminary data.</text>
</comment>
<dbReference type="OrthoDB" id="5242510at2"/>
<dbReference type="EMBL" id="SRXV01000003">
    <property type="protein sequence ID" value="TGY92338.1"/>
    <property type="molecule type" value="Genomic_DNA"/>
</dbReference>